<feature type="transmembrane region" description="Helical" evidence="5">
    <location>
        <begin position="34"/>
        <end position="58"/>
    </location>
</feature>
<gene>
    <name evidence="7" type="ORF">QWY14_13280</name>
</gene>
<reference evidence="7 8" key="1">
    <citation type="submission" date="2023-06" db="EMBL/GenBank/DDBJ databases">
        <title>Novel species in genus Planococcus.</title>
        <authorList>
            <person name="Ning S."/>
        </authorList>
    </citation>
    <scope>NUCLEOTIDE SEQUENCE [LARGE SCALE GENOMIC DNA]</scope>
    <source>
        <strain evidence="7 8">N028</strain>
    </source>
</reference>
<comment type="caution">
    <text evidence="7">The sequence shown here is derived from an EMBL/GenBank/DDBJ whole genome shotgun (WGS) entry which is preliminary data.</text>
</comment>
<evidence type="ECO:0000313" key="7">
    <source>
        <dbReference type="EMBL" id="MDN7242780.1"/>
    </source>
</evidence>
<evidence type="ECO:0000256" key="3">
    <source>
        <dbReference type="ARBA" id="ARBA00022989"/>
    </source>
</evidence>
<dbReference type="RefSeq" id="WP_301724339.1">
    <property type="nucleotide sequence ID" value="NZ_JAUJWV010000002.1"/>
</dbReference>
<proteinExistence type="predicted"/>
<accession>A0ABT8N5G0</accession>
<dbReference type="Proteomes" id="UP001172055">
    <property type="component" value="Unassembled WGS sequence"/>
</dbReference>
<sequence>MMKMKSKLAAGLLGIFLGDFGIHKFYLGRTKTGLLYLAFCWTAIPAIIGFIEGVSYLLMSEENFQAKHGRRV</sequence>
<comment type="subcellular location">
    <subcellularLocation>
        <location evidence="1">Membrane</location>
        <topology evidence="1">Multi-pass membrane protein</topology>
    </subcellularLocation>
</comment>
<evidence type="ECO:0000259" key="6">
    <source>
        <dbReference type="Pfam" id="PF05154"/>
    </source>
</evidence>
<organism evidence="7 8">
    <name type="scientific">Planococcus shixiaomingii</name>
    <dbReference type="NCBI Taxonomy" id="3058393"/>
    <lineage>
        <taxon>Bacteria</taxon>
        <taxon>Bacillati</taxon>
        <taxon>Bacillota</taxon>
        <taxon>Bacilli</taxon>
        <taxon>Bacillales</taxon>
        <taxon>Caryophanaceae</taxon>
        <taxon>Planococcus</taxon>
    </lineage>
</organism>
<dbReference type="Pfam" id="PF05154">
    <property type="entry name" value="TM2"/>
    <property type="match status" value="1"/>
</dbReference>
<protein>
    <submittedName>
        <fullName evidence="7">TM2 domain-containing protein</fullName>
    </submittedName>
</protein>
<evidence type="ECO:0000256" key="2">
    <source>
        <dbReference type="ARBA" id="ARBA00022692"/>
    </source>
</evidence>
<evidence type="ECO:0000256" key="4">
    <source>
        <dbReference type="ARBA" id="ARBA00023136"/>
    </source>
</evidence>
<evidence type="ECO:0000313" key="8">
    <source>
        <dbReference type="Proteomes" id="UP001172055"/>
    </source>
</evidence>
<feature type="domain" description="TM2" evidence="6">
    <location>
        <begin position="4"/>
        <end position="53"/>
    </location>
</feature>
<keyword evidence="8" id="KW-1185">Reference proteome</keyword>
<evidence type="ECO:0000256" key="5">
    <source>
        <dbReference type="SAM" id="Phobius"/>
    </source>
</evidence>
<keyword evidence="2 5" id="KW-0812">Transmembrane</keyword>
<dbReference type="EMBL" id="JAUJWV010000002">
    <property type="protein sequence ID" value="MDN7242780.1"/>
    <property type="molecule type" value="Genomic_DNA"/>
</dbReference>
<keyword evidence="3 5" id="KW-1133">Transmembrane helix</keyword>
<name>A0ABT8N5G0_9BACL</name>
<dbReference type="InterPro" id="IPR007829">
    <property type="entry name" value="TM2"/>
</dbReference>
<evidence type="ECO:0000256" key="1">
    <source>
        <dbReference type="ARBA" id="ARBA00004141"/>
    </source>
</evidence>
<keyword evidence="4 5" id="KW-0472">Membrane</keyword>